<gene>
    <name evidence="1" type="ORF">KIH39_18420</name>
</gene>
<dbReference type="RefSeq" id="WP_213494695.1">
    <property type="nucleotide sequence ID" value="NZ_CP074694.1"/>
</dbReference>
<evidence type="ECO:0000313" key="2">
    <source>
        <dbReference type="Proteomes" id="UP000676194"/>
    </source>
</evidence>
<dbReference type="Proteomes" id="UP000676194">
    <property type="component" value="Chromosome"/>
</dbReference>
<sequence length="90" mass="10029">MVIASVHLDTEQPGRTLRETKIEIACSGANVAMDYLEGDYTPQQRKEIRRAIRRGILNGIFVYSDLLRARAQESANTYSVCRLGLGGDND</sequence>
<evidence type="ECO:0000313" key="1">
    <source>
        <dbReference type="EMBL" id="QVL30813.1"/>
    </source>
</evidence>
<organism evidence="1 2">
    <name type="scientific">Telmatocola sphagniphila</name>
    <dbReference type="NCBI Taxonomy" id="1123043"/>
    <lineage>
        <taxon>Bacteria</taxon>
        <taxon>Pseudomonadati</taxon>
        <taxon>Planctomycetota</taxon>
        <taxon>Planctomycetia</taxon>
        <taxon>Gemmatales</taxon>
        <taxon>Gemmataceae</taxon>
    </lineage>
</organism>
<dbReference type="KEGG" id="tsph:KIH39_18420"/>
<keyword evidence="2" id="KW-1185">Reference proteome</keyword>
<proteinExistence type="predicted"/>
<reference evidence="1" key="1">
    <citation type="submission" date="2021-05" db="EMBL/GenBank/DDBJ databases">
        <title>Complete genome sequence of the cellulolytic planctomycete Telmatocola sphagniphila SP2T and characterization of the first cellulase from planctomycetes.</title>
        <authorList>
            <person name="Rakitin A.L."/>
            <person name="Beletsky A.V."/>
            <person name="Naumoff D.G."/>
            <person name="Kulichevskaya I.S."/>
            <person name="Mardanov A.V."/>
            <person name="Ravin N.V."/>
            <person name="Dedysh S.N."/>
        </authorList>
    </citation>
    <scope>NUCLEOTIDE SEQUENCE</scope>
    <source>
        <strain evidence="1">SP2T</strain>
    </source>
</reference>
<accession>A0A8E6B5D5</accession>
<protein>
    <submittedName>
        <fullName evidence="1">Uncharacterized protein</fullName>
    </submittedName>
</protein>
<name>A0A8E6B5D5_9BACT</name>
<dbReference type="EMBL" id="CP074694">
    <property type="protein sequence ID" value="QVL30813.1"/>
    <property type="molecule type" value="Genomic_DNA"/>
</dbReference>
<dbReference type="AlphaFoldDB" id="A0A8E6B5D5"/>